<organism evidence="1 2">
    <name type="scientific">Effrenium voratum</name>
    <dbReference type="NCBI Taxonomy" id="2562239"/>
    <lineage>
        <taxon>Eukaryota</taxon>
        <taxon>Sar</taxon>
        <taxon>Alveolata</taxon>
        <taxon>Dinophyceae</taxon>
        <taxon>Suessiales</taxon>
        <taxon>Symbiodiniaceae</taxon>
        <taxon>Effrenium</taxon>
    </lineage>
</organism>
<accession>A0AA36IZD4</accession>
<evidence type="ECO:0000313" key="2">
    <source>
        <dbReference type="Proteomes" id="UP001178507"/>
    </source>
</evidence>
<comment type="caution">
    <text evidence="1">The sequence shown here is derived from an EMBL/GenBank/DDBJ whole genome shotgun (WGS) entry which is preliminary data.</text>
</comment>
<dbReference type="AlphaFoldDB" id="A0AA36IZD4"/>
<keyword evidence="2" id="KW-1185">Reference proteome</keyword>
<reference evidence="1" key="1">
    <citation type="submission" date="2023-08" db="EMBL/GenBank/DDBJ databases">
        <authorList>
            <person name="Chen Y."/>
            <person name="Shah S."/>
            <person name="Dougan E. K."/>
            <person name="Thang M."/>
            <person name="Chan C."/>
        </authorList>
    </citation>
    <scope>NUCLEOTIDE SEQUENCE</scope>
</reference>
<dbReference type="Proteomes" id="UP001178507">
    <property type="component" value="Unassembled WGS sequence"/>
</dbReference>
<evidence type="ECO:0000313" key="1">
    <source>
        <dbReference type="EMBL" id="CAJ1396782.1"/>
    </source>
</evidence>
<dbReference type="EMBL" id="CAUJNA010003243">
    <property type="protein sequence ID" value="CAJ1396782.1"/>
    <property type="molecule type" value="Genomic_DNA"/>
</dbReference>
<name>A0AA36IZD4_9DINO</name>
<sequence>MFRPAGFHSGQKEAPRCNQWGHAQVASHRSTASQAPSFAQAIALAAKLVRQRQRLFTSCCRARWTEPGAWVSLCSLDQAYAADVACDCCCAGGALLVMAL</sequence>
<proteinExistence type="predicted"/>
<protein>
    <submittedName>
        <fullName evidence="1">Uncharacterized protein</fullName>
    </submittedName>
</protein>
<gene>
    <name evidence="1" type="ORF">EVOR1521_LOCUS20934</name>
</gene>